<proteinExistence type="predicted"/>
<sequence>MGGGSLILLYACNKKRPRLMPRTVQTLIILLYHKGTYL</sequence>
<reference evidence="1" key="1">
    <citation type="journal article" date="2021" name="Proc. Natl. Acad. Sci. U.S.A.">
        <title>A Catalog of Tens of Thousands of Viruses from Human Metagenomes Reveals Hidden Associations with Chronic Diseases.</title>
        <authorList>
            <person name="Tisza M.J."/>
            <person name="Buck C.B."/>
        </authorList>
    </citation>
    <scope>NUCLEOTIDE SEQUENCE</scope>
    <source>
        <strain evidence="1">CtzXg6</strain>
    </source>
</reference>
<name>A0A8S5NDR6_9CAUD</name>
<protein>
    <submittedName>
        <fullName evidence="1">Uncharacterized protein</fullName>
    </submittedName>
</protein>
<evidence type="ECO:0000313" key="1">
    <source>
        <dbReference type="EMBL" id="DAD92368.1"/>
    </source>
</evidence>
<accession>A0A8S5NDR6</accession>
<dbReference type="EMBL" id="BK015133">
    <property type="protein sequence ID" value="DAD92368.1"/>
    <property type="molecule type" value="Genomic_DNA"/>
</dbReference>
<organism evidence="1">
    <name type="scientific">Siphoviridae sp. ctzXg6</name>
    <dbReference type="NCBI Taxonomy" id="2826531"/>
    <lineage>
        <taxon>Viruses</taxon>
        <taxon>Duplodnaviria</taxon>
        <taxon>Heunggongvirae</taxon>
        <taxon>Uroviricota</taxon>
        <taxon>Caudoviricetes</taxon>
    </lineage>
</organism>